<evidence type="ECO:0000256" key="20">
    <source>
        <dbReference type="SAM" id="MobiDB-lite"/>
    </source>
</evidence>
<keyword evidence="6" id="KW-0597">Phosphoprotein</keyword>
<keyword evidence="14 21" id="KW-1133">Transmembrane helix</keyword>
<keyword evidence="25" id="KW-1185">Reference proteome</keyword>
<dbReference type="Gene3D" id="3.80.10.10">
    <property type="entry name" value="Ribonuclease Inhibitor"/>
    <property type="match status" value="4"/>
</dbReference>
<keyword evidence="15 21" id="KW-0472">Membrane</keyword>
<dbReference type="GO" id="GO:0002229">
    <property type="term" value="P:defense response to oomycetes"/>
    <property type="evidence" value="ECO:0007669"/>
    <property type="project" value="UniProtKB-ARBA"/>
</dbReference>
<comment type="similarity">
    <text evidence="2">In the N-terminal section; belongs to the leguminous lectin family.</text>
</comment>
<evidence type="ECO:0000256" key="9">
    <source>
        <dbReference type="ARBA" id="ARBA00022692"/>
    </source>
</evidence>
<dbReference type="FunFam" id="3.80.10.10:FF:000298">
    <property type="entry name" value="Putative LRR receptor-like serine/threonine-protein kinase"/>
    <property type="match status" value="1"/>
</dbReference>
<keyword evidence="13" id="KW-0067">ATP-binding</keyword>
<keyword evidence="5" id="KW-1003">Cell membrane</keyword>
<dbReference type="GO" id="GO:0005886">
    <property type="term" value="C:plasma membrane"/>
    <property type="evidence" value="ECO:0007669"/>
    <property type="project" value="UniProtKB-SubCell"/>
</dbReference>
<dbReference type="Gramene" id="KVH90791">
    <property type="protein sequence ID" value="KVH90791"/>
    <property type="gene ID" value="Ccrd_007197"/>
</dbReference>
<evidence type="ECO:0000256" key="19">
    <source>
        <dbReference type="ARBA" id="ARBA00048679"/>
    </source>
</evidence>
<evidence type="ECO:0000256" key="4">
    <source>
        <dbReference type="ARBA" id="ARBA00012513"/>
    </source>
</evidence>
<evidence type="ECO:0000256" key="15">
    <source>
        <dbReference type="ARBA" id="ARBA00023136"/>
    </source>
</evidence>
<dbReference type="InterPro" id="IPR008271">
    <property type="entry name" value="Ser/Thr_kinase_AS"/>
</dbReference>
<feature type="compositionally biased region" description="Low complexity" evidence="20">
    <location>
        <begin position="980"/>
        <end position="999"/>
    </location>
</feature>
<dbReference type="EMBL" id="LEKV01005093">
    <property type="protein sequence ID" value="KVH90791.1"/>
    <property type="molecule type" value="Genomic_DNA"/>
</dbReference>
<feature type="transmembrane region" description="Helical" evidence="21">
    <location>
        <begin position="1708"/>
        <end position="1730"/>
    </location>
</feature>
<dbReference type="PANTHER" id="PTHR48006">
    <property type="entry name" value="LEUCINE-RICH REPEAT-CONTAINING PROTEIN DDB_G0281931-RELATED"/>
    <property type="match status" value="1"/>
</dbReference>
<dbReference type="InterPro" id="IPR021720">
    <property type="entry name" value="Malectin_dom"/>
</dbReference>
<sequence length="2076" mass="229658">MSFRSRFPPPLPAPSSISISNFIFFVLCIVLFQKSDAQTARTDPSEVRALNSIFQRWDVRIPRNLWNISGEPCSGTALGPDYDKEYNNPAIECDCTFDGNTTCHITKLKVWQLNRQGVFPEELAALTYLTVLKIDQNAFTGTLPPFIGNFSALMVLSVAHNQFFGPIPREIGNLKKLFMLALSSNNFSGSLPPELGNLVNLRLLYLDSCGAGGEIPSTFANLQNLVDMWAPDNPFTGKIPAFIGNWRILDRLRLYGNNFEGPIPASFSNLTSLTDMRIGDLQNFSSSLDFITNLRNLTNLVIRNALVSGPIPRDIVRLEKLVTLDLSFNNISGPLPPTLMNMSSLVSLFLGNNSLSGSLLPEKSEKLQNIDFSYNELDGNFPRWVQPTWKMANLQLNLVANNFKFDSRNISDLPGLFCLQRDFPCNRNTTPYSGFAIKCGGSKMRSANGISFENENQTSLGPASFYLNEDKWGVSNGGIAIDTDDPSFIVSTTTEVNNTRYPELFRTSRTSPSSLRYYGLGLKNGPYTVSLYFAETVFNRSRNTWQGHGRRVFDIYIQCQIVDLFIPVLQGNRRQKDFDISKEAGGVGRALIKDFDVNVTQSFLEIHLFWAGKGTCCIPEQGDYGPLISALRVSAGFAVKSKSKTGMIIGIVAGVASVSLILLAFGLYLKRRRSKHGEEEEFLGIGLKINTYTYGELRTATSDFSPSNLLGEGGFGPVYKGILNDGSIVAVKQLSVASHHGRSQFIAEISAISSVQHWNLVKLHGSCIEGARRLLVYEYLENKSLDQALFGNSDVHLDWSTRFNICLGTAKGLAYLHEESRPRIVHRDVKASNILLDGELCPKISDFGLAKLYDDKRTHMSTRVAGTIGYLAPEYAMRGHLTSKADVFGFGVAWSLHESNRELELMDPALTSYDKQQATRMIGVALTCVQASPSLRPAMSRVIAMLLGDVEISAVLTKPSYLTDWDFNDTTFFEEEPMPSQTTTVATTTTTTTSTGVDSSMSTPIILSELLDNRSIREGSLLKHHPDRVTSSLNGLANQVATMGFRSKFPPPLPAPSSIPVSNCIFFVLCIILFQKSNAQTARTDPSEVRALNSIFQRLDVVSGNLWNISGEPCSGTALGSVEDFQEDNNNPAILCNCTFDSNTTCHITRLKIWKLDRQGVFPEELVALTYLAELRLDKNVFTGTLPSFIGNFSALEVLQVAHNQFSGPIPKEIGNLKELFMLALSSNNFSGSLPPELGNLVNLRLLYLDSCGAGGEIPSTFAKLENLVDMWAPDNPFTGKIPAFIGNWRKLDRLRLYGNNFEGPIPASFSNLTSVRDMRISDLQNFSSSLDFITSLRNLTNLVIRNALVSGPIPTDIFRLEKLVTLDLSFNNISGPLPPRLVNMSSLVSLYAILNLHLQYRINATVSPILFCLIVLDVVRFLGNNSLSGSLFPEKNERLQNIDLSYNELSGNFPRWMKQTWRSANLQLNLVANNFKFDSTNISDIPGLFCLQRDFPCNRNTTPYSGFAIKCGGSEMRSANGILFENENRTALGPASFYLDEDKWGVSHGGIAIDTEDPQFIVSTTTEVNNTRYPELFRTSRTSPSSLRYYGLGLKNGPYTVSLYFAETVFNRSINTWKGHARRVFDIYIQGNRRQKDFDISKEAGGVGRALIKDFPVNVTHGFLEIHLFWAGKGTCCIPEQGDYGPLISAIRVSAGFSVKSKSKTGMIIGIVVGVASVSLILLAFGLYLKRRRSSYGEEEEFLGMGPKVNTYTFGELRSATADFSPSNLLGEGGFGPVYKGILNDGSIVAVKKLSVASHHGRSQFKTEISTISSVQHWNLVKLHGSCIEGARRLLVYEYLENKSLDQALFVNSDVRLDWSTRFNICLGTARGLAYLHEESRPRIVHRDVKASNILLDGELCPKISDFGLAKLYDDKKTHMSTRVAGTIGYLAPEYAMRGHLTSKADVFGFGIAWSLHESNRELELIDPTLTSYDKEQATRMIGVALMCVQASPSSRPAMSRVIGMLSGDVEISAVLTKPSYLTDWDFNDTTFFEEDPMPSQATTMTTTTSTGVETTPSPIIMSELMNTGSLREGR</sequence>
<feature type="compositionally biased region" description="Low complexity" evidence="20">
    <location>
        <begin position="2044"/>
        <end position="2057"/>
    </location>
</feature>
<evidence type="ECO:0000256" key="7">
    <source>
        <dbReference type="ARBA" id="ARBA00022614"/>
    </source>
</evidence>
<feature type="domain" description="Protein kinase" evidence="23">
    <location>
        <begin position="704"/>
        <end position="956"/>
    </location>
</feature>
<evidence type="ECO:0000259" key="23">
    <source>
        <dbReference type="PROSITE" id="PS50011"/>
    </source>
</evidence>
<dbReference type="GO" id="GO:0004674">
    <property type="term" value="F:protein serine/threonine kinase activity"/>
    <property type="evidence" value="ECO:0007669"/>
    <property type="project" value="UniProtKB-EC"/>
</dbReference>
<evidence type="ECO:0000256" key="2">
    <source>
        <dbReference type="ARBA" id="ARBA00008536"/>
    </source>
</evidence>
<keyword evidence="8" id="KW-0808">Transferase</keyword>
<dbReference type="Pfam" id="PF11721">
    <property type="entry name" value="Malectin"/>
    <property type="match status" value="2"/>
</dbReference>
<evidence type="ECO:0000256" key="21">
    <source>
        <dbReference type="SAM" id="Phobius"/>
    </source>
</evidence>
<feature type="region of interest" description="Disordered" evidence="20">
    <location>
        <begin position="977"/>
        <end position="999"/>
    </location>
</feature>
<feature type="signal peptide" evidence="22">
    <location>
        <begin position="1"/>
        <end position="37"/>
    </location>
</feature>
<dbReference type="InterPro" id="IPR001611">
    <property type="entry name" value="Leu-rich_rpt"/>
</dbReference>
<reference evidence="24 25" key="1">
    <citation type="journal article" date="2016" name="Sci. Rep.">
        <title>The genome sequence of the outbreeding globe artichoke constructed de novo incorporating a phase-aware low-pass sequencing strategy of F1 progeny.</title>
        <authorList>
            <person name="Scaglione D."/>
            <person name="Reyes-Chin-Wo S."/>
            <person name="Acquadro A."/>
            <person name="Froenicke L."/>
            <person name="Portis E."/>
            <person name="Beitel C."/>
            <person name="Tirone M."/>
            <person name="Mauro R."/>
            <person name="Lo Monaco A."/>
            <person name="Mauromicale G."/>
            <person name="Faccioli P."/>
            <person name="Cattivelli L."/>
            <person name="Rieseberg L."/>
            <person name="Michelmore R."/>
            <person name="Lanteri S."/>
        </authorList>
    </citation>
    <scope>NUCLEOTIDE SEQUENCE [LARGE SCALE GENOMIC DNA]</scope>
    <source>
        <strain evidence="24">2C</strain>
    </source>
</reference>
<dbReference type="Gene3D" id="1.10.510.10">
    <property type="entry name" value="Transferase(Phosphotransferase) domain 1"/>
    <property type="match status" value="2"/>
</dbReference>
<dbReference type="OMA" id="DSNTTCH"/>
<gene>
    <name evidence="24" type="ORF">Ccrd_007197</name>
</gene>
<dbReference type="Gene3D" id="2.60.120.430">
    <property type="entry name" value="Galactose-binding lectin"/>
    <property type="match status" value="2"/>
</dbReference>
<comment type="subcellular location">
    <subcellularLocation>
        <location evidence="1">Cell membrane</location>
        <topology evidence="1">Single-pass type I membrane protein</topology>
    </subcellularLocation>
</comment>
<proteinExistence type="inferred from homology"/>
<protein>
    <recommendedName>
        <fullName evidence="4">non-specific serine/threonine protein kinase</fullName>
        <ecNumber evidence="4">2.7.11.1</ecNumber>
    </recommendedName>
</protein>
<evidence type="ECO:0000256" key="6">
    <source>
        <dbReference type="ARBA" id="ARBA00022553"/>
    </source>
</evidence>
<evidence type="ECO:0000313" key="25">
    <source>
        <dbReference type="Proteomes" id="UP000243975"/>
    </source>
</evidence>
<dbReference type="EC" id="2.7.11.1" evidence="4"/>
<dbReference type="Proteomes" id="UP000243975">
    <property type="component" value="Unassembled WGS sequence"/>
</dbReference>
<comment type="similarity">
    <text evidence="3">In the C-terminal section; belongs to the protein kinase superfamily. Ser/Thr protein kinase family.</text>
</comment>
<dbReference type="FunFam" id="3.30.200.20:FF:000140">
    <property type="entry name" value="Leucine-rich repeat receptor-like protein kinase"/>
    <property type="match status" value="2"/>
</dbReference>
<dbReference type="CDD" id="cd12087">
    <property type="entry name" value="TM_EGFR-like"/>
    <property type="match status" value="2"/>
</dbReference>
<organism evidence="24 25">
    <name type="scientific">Cynara cardunculus var. scolymus</name>
    <name type="common">Globe artichoke</name>
    <name type="synonym">Cynara scolymus</name>
    <dbReference type="NCBI Taxonomy" id="59895"/>
    <lineage>
        <taxon>Eukaryota</taxon>
        <taxon>Viridiplantae</taxon>
        <taxon>Streptophyta</taxon>
        <taxon>Embryophyta</taxon>
        <taxon>Tracheophyta</taxon>
        <taxon>Spermatophyta</taxon>
        <taxon>Magnoliopsida</taxon>
        <taxon>eudicotyledons</taxon>
        <taxon>Gunneridae</taxon>
        <taxon>Pentapetalae</taxon>
        <taxon>asterids</taxon>
        <taxon>campanulids</taxon>
        <taxon>Asterales</taxon>
        <taxon>Asteraceae</taxon>
        <taxon>Carduoideae</taxon>
        <taxon>Cardueae</taxon>
        <taxon>Carduinae</taxon>
        <taxon>Cynara</taxon>
    </lineage>
</organism>
<dbReference type="FunFam" id="1.10.510.10:FF:000240">
    <property type="entry name" value="Lectin-domain containing receptor kinase A4.3"/>
    <property type="match status" value="2"/>
</dbReference>
<feature type="transmembrane region" description="Helical" evidence="21">
    <location>
        <begin position="647"/>
        <end position="669"/>
    </location>
</feature>
<dbReference type="SUPFAM" id="SSF56112">
    <property type="entry name" value="Protein kinase-like (PK-like)"/>
    <property type="match status" value="2"/>
</dbReference>
<feature type="region of interest" description="Disordered" evidence="20">
    <location>
        <begin position="2035"/>
        <end position="2057"/>
    </location>
</feature>
<evidence type="ECO:0000256" key="8">
    <source>
        <dbReference type="ARBA" id="ARBA00022679"/>
    </source>
</evidence>
<feature type="chain" id="PRO_5007176121" description="non-specific serine/threonine protein kinase" evidence="22">
    <location>
        <begin position="38"/>
        <end position="2076"/>
    </location>
</feature>
<evidence type="ECO:0000256" key="17">
    <source>
        <dbReference type="ARBA" id="ARBA00023180"/>
    </source>
</evidence>
<dbReference type="PROSITE" id="PS50011">
    <property type="entry name" value="PROTEIN_KINASE_DOM"/>
    <property type="match status" value="2"/>
</dbReference>
<keyword evidence="12" id="KW-0547">Nucleotide-binding</keyword>
<dbReference type="Gene3D" id="3.30.200.20">
    <property type="entry name" value="Phosphorylase Kinase, domain 1"/>
    <property type="match status" value="2"/>
</dbReference>
<dbReference type="SMART" id="SM00369">
    <property type="entry name" value="LRR_TYP"/>
    <property type="match status" value="5"/>
</dbReference>
<evidence type="ECO:0000256" key="14">
    <source>
        <dbReference type="ARBA" id="ARBA00022989"/>
    </source>
</evidence>
<dbReference type="GO" id="GO:0005524">
    <property type="term" value="F:ATP binding"/>
    <property type="evidence" value="ECO:0007669"/>
    <property type="project" value="UniProtKB-KW"/>
</dbReference>
<dbReference type="InterPro" id="IPR051824">
    <property type="entry name" value="LRR_Rcpt-Like_S/T_Kinase"/>
</dbReference>
<comment type="catalytic activity">
    <reaction evidence="18">
        <text>L-threonyl-[protein] + ATP = O-phospho-L-threonyl-[protein] + ADP + H(+)</text>
        <dbReference type="Rhea" id="RHEA:46608"/>
        <dbReference type="Rhea" id="RHEA-COMP:11060"/>
        <dbReference type="Rhea" id="RHEA-COMP:11605"/>
        <dbReference type="ChEBI" id="CHEBI:15378"/>
        <dbReference type="ChEBI" id="CHEBI:30013"/>
        <dbReference type="ChEBI" id="CHEBI:30616"/>
        <dbReference type="ChEBI" id="CHEBI:61977"/>
        <dbReference type="ChEBI" id="CHEBI:456216"/>
        <dbReference type="EC" id="2.7.11.1"/>
    </reaction>
</comment>
<keyword evidence="16" id="KW-0675">Receptor</keyword>
<dbReference type="FunFam" id="3.80.10.10:FF:000766">
    <property type="entry name" value="Os05g0263100 protein"/>
    <property type="match status" value="2"/>
</dbReference>
<keyword evidence="9 21" id="KW-0812">Transmembrane</keyword>
<evidence type="ECO:0000256" key="5">
    <source>
        <dbReference type="ARBA" id="ARBA00022475"/>
    </source>
</evidence>
<evidence type="ECO:0000256" key="16">
    <source>
        <dbReference type="ARBA" id="ARBA00023170"/>
    </source>
</evidence>
<evidence type="ECO:0000256" key="22">
    <source>
        <dbReference type="SAM" id="SignalP"/>
    </source>
</evidence>
<dbReference type="InterPro" id="IPR011009">
    <property type="entry name" value="Kinase-like_dom_sf"/>
</dbReference>
<keyword evidence="11" id="KW-0677">Repeat</keyword>
<evidence type="ECO:0000256" key="1">
    <source>
        <dbReference type="ARBA" id="ARBA00004251"/>
    </source>
</evidence>
<keyword evidence="17" id="KW-0325">Glycoprotein</keyword>
<dbReference type="SUPFAM" id="SSF52058">
    <property type="entry name" value="L domain-like"/>
    <property type="match status" value="2"/>
</dbReference>
<comment type="caution">
    <text evidence="24">The sequence shown here is derived from an EMBL/GenBank/DDBJ whole genome shotgun (WGS) entry which is preliminary data.</text>
</comment>
<evidence type="ECO:0000256" key="10">
    <source>
        <dbReference type="ARBA" id="ARBA00022729"/>
    </source>
</evidence>
<dbReference type="Pfam" id="PF07714">
    <property type="entry name" value="PK_Tyr_Ser-Thr"/>
    <property type="match status" value="2"/>
</dbReference>
<evidence type="ECO:0000256" key="12">
    <source>
        <dbReference type="ARBA" id="ARBA00022741"/>
    </source>
</evidence>
<evidence type="ECO:0000256" key="3">
    <source>
        <dbReference type="ARBA" id="ARBA00010217"/>
    </source>
</evidence>
<keyword evidence="10 22" id="KW-0732">Signal</keyword>
<name>A0A124SBJ0_CYNCS</name>
<evidence type="ECO:0000256" key="18">
    <source>
        <dbReference type="ARBA" id="ARBA00047899"/>
    </source>
</evidence>
<dbReference type="InterPro" id="IPR001245">
    <property type="entry name" value="Ser-Thr/Tyr_kinase_cat_dom"/>
</dbReference>
<evidence type="ECO:0000256" key="11">
    <source>
        <dbReference type="ARBA" id="ARBA00022737"/>
    </source>
</evidence>
<dbReference type="Pfam" id="PF00560">
    <property type="entry name" value="LRR_1"/>
    <property type="match status" value="7"/>
</dbReference>
<evidence type="ECO:0000313" key="24">
    <source>
        <dbReference type="EMBL" id="KVH90791.1"/>
    </source>
</evidence>
<keyword evidence="7" id="KW-0433">Leucine-rich repeat</keyword>
<dbReference type="InterPro" id="IPR003591">
    <property type="entry name" value="Leu-rich_rpt_typical-subtyp"/>
</dbReference>
<evidence type="ECO:0000256" key="13">
    <source>
        <dbReference type="ARBA" id="ARBA00022840"/>
    </source>
</evidence>
<accession>A0A124SBJ0</accession>
<dbReference type="SMART" id="SM00220">
    <property type="entry name" value="S_TKc"/>
    <property type="match status" value="2"/>
</dbReference>
<feature type="domain" description="Protein kinase" evidence="23">
    <location>
        <begin position="1765"/>
        <end position="2017"/>
    </location>
</feature>
<dbReference type="InterPro" id="IPR032675">
    <property type="entry name" value="LRR_dom_sf"/>
</dbReference>
<dbReference type="PANTHER" id="PTHR48006:SF34">
    <property type="entry name" value="OS08G0203700 PROTEIN"/>
    <property type="match status" value="1"/>
</dbReference>
<dbReference type="InterPro" id="IPR000719">
    <property type="entry name" value="Prot_kinase_dom"/>
</dbReference>
<dbReference type="PROSITE" id="PS00108">
    <property type="entry name" value="PROTEIN_KINASE_ST"/>
    <property type="match status" value="2"/>
</dbReference>
<comment type="catalytic activity">
    <reaction evidence="19">
        <text>L-seryl-[protein] + ATP = O-phospho-L-seryl-[protein] + ADP + H(+)</text>
        <dbReference type="Rhea" id="RHEA:17989"/>
        <dbReference type="Rhea" id="RHEA-COMP:9863"/>
        <dbReference type="Rhea" id="RHEA-COMP:11604"/>
        <dbReference type="ChEBI" id="CHEBI:15378"/>
        <dbReference type="ChEBI" id="CHEBI:29999"/>
        <dbReference type="ChEBI" id="CHEBI:30616"/>
        <dbReference type="ChEBI" id="CHEBI:83421"/>
        <dbReference type="ChEBI" id="CHEBI:456216"/>
        <dbReference type="EC" id="2.7.11.1"/>
    </reaction>
</comment>